<dbReference type="Gene3D" id="6.10.250.1050">
    <property type="match status" value="1"/>
</dbReference>
<reference evidence="2" key="1">
    <citation type="submission" date="2022-07" db="EMBL/GenBank/DDBJ databases">
        <title>Fungi with potential for degradation of polypropylene.</title>
        <authorList>
            <person name="Gostincar C."/>
        </authorList>
    </citation>
    <scope>NUCLEOTIDE SEQUENCE</scope>
    <source>
        <strain evidence="2">EXF-13308</strain>
    </source>
</reference>
<evidence type="ECO:0000313" key="3">
    <source>
        <dbReference type="Proteomes" id="UP001174694"/>
    </source>
</evidence>
<dbReference type="PANTHER" id="PTHR12398:SF20">
    <property type="entry name" value="PROTEIN PHOSPHATASE 1 REGULATORY INHIBITOR SUBUNIT 2"/>
    <property type="match status" value="1"/>
</dbReference>
<dbReference type="PANTHER" id="PTHR12398">
    <property type="entry name" value="PROTEIN PHOSPHATASE INHIBITOR"/>
    <property type="match status" value="1"/>
</dbReference>
<feature type="region of interest" description="Disordered" evidence="1">
    <location>
        <begin position="1"/>
        <end position="214"/>
    </location>
</feature>
<feature type="compositionally biased region" description="Basic and acidic residues" evidence="1">
    <location>
        <begin position="90"/>
        <end position="103"/>
    </location>
</feature>
<dbReference type="GO" id="GO:0004864">
    <property type="term" value="F:protein phosphatase inhibitor activity"/>
    <property type="evidence" value="ECO:0007669"/>
    <property type="project" value="InterPro"/>
</dbReference>
<dbReference type="Pfam" id="PF04979">
    <property type="entry name" value="IPP-2"/>
    <property type="match status" value="1"/>
</dbReference>
<feature type="compositionally biased region" description="Basic and acidic residues" evidence="1">
    <location>
        <begin position="190"/>
        <end position="200"/>
    </location>
</feature>
<feature type="compositionally biased region" description="Acidic residues" evidence="1">
    <location>
        <begin position="242"/>
        <end position="255"/>
    </location>
</feature>
<accession>A0AA38RPS2</accession>
<comment type="caution">
    <text evidence="2">The sequence shown here is derived from an EMBL/GenBank/DDBJ whole genome shotgun (WGS) entry which is preliminary data.</text>
</comment>
<gene>
    <name evidence="2" type="ORF">NKR23_g6449</name>
</gene>
<dbReference type="AlphaFoldDB" id="A0AA38RPS2"/>
<feature type="compositionally biased region" description="Acidic residues" evidence="1">
    <location>
        <begin position="163"/>
        <end position="173"/>
    </location>
</feature>
<name>A0AA38RPS2_9PEZI</name>
<evidence type="ECO:0000313" key="2">
    <source>
        <dbReference type="EMBL" id="KAJ9143824.1"/>
    </source>
</evidence>
<organism evidence="2 3">
    <name type="scientific">Pleurostoma richardsiae</name>
    <dbReference type="NCBI Taxonomy" id="41990"/>
    <lineage>
        <taxon>Eukaryota</taxon>
        <taxon>Fungi</taxon>
        <taxon>Dikarya</taxon>
        <taxon>Ascomycota</taxon>
        <taxon>Pezizomycotina</taxon>
        <taxon>Sordariomycetes</taxon>
        <taxon>Sordariomycetidae</taxon>
        <taxon>Calosphaeriales</taxon>
        <taxon>Pleurostomataceae</taxon>
        <taxon>Pleurostoma</taxon>
    </lineage>
</organism>
<feature type="compositionally biased region" description="Basic and acidic residues" evidence="1">
    <location>
        <begin position="110"/>
        <end position="132"/>
    </location>
</feature>
<dbReference type="GO" id="GO:0009966">
    <property type="term" value="P:regulation of signal transduction"/>
    <property type="evidence" value="ECO:0007669"/>
    <property type="project" value="InterPro"/>
</dbReference>
<protein>
    <submittedName>
        <fullName evidence="2">Protein phosphatase inhibitor 2</fullName>
    </submittedName>
</protein>
<dbReference type="EMBL" id="JANBVO010000018">
    <property type="protein sequence ID" value="KAJ9143824.1"/>
    <property type="molecule type" value="Genomic_DNA"/>
</dbReference>
<dbReference type="Proteomes" id="UP001174694">
    <property type="component" value="Unassembled WGS sequence"/>
</dbReference>
<evidence type="ECO:0000256" key="1">
    <source>
        <dbReference type="SAM" id="MobiDB-lite"/>
    </source>
</evidence>
<feature type="compositionally biased region" description="Acidic residues" evidence="1">
    <location>
        <begin position="133"/>
        <end position="144"/>
    </location>
</feature>
<sequence>MATVLNSPPSPHSPPGPNTRRPKGILKNSYQHSPPVSPPPANPTSEVEHPLSEKELTIQNTQYNAGHRRSSSAARPSASRRQSSRTPSHNGEEETSQRLKWDEANLYLTEQERTATMKIDEPKTPYVRHYDSAEEDEDDIDGDVDMAGTGGGEDEIPGLSLGEPEEAVPEGEFDLAGSSRPRSGSKGRAVHVDDAGSGHDNDDDELVGLSAEEREKHRRFQAMRKKHYEMKGVAHLLGHPEELDDLVEDGGDDGNETNGSAVPPVPPLPRND</sequence>
<feature type="compositionally biased region" description="Pro residues" evidence="1">
    <location>
        <begin position="8"/>
        <end position="17"/>
    </location>
</feature>
<feature type="compositionally biased region" description="Basic and acidic residues" evidence="1">
    <location>
        <begin position="46"/>
        <end position="56"/>
    </location>
</feature>
<keyword evidence="3" id="KW-1185">Reference proteome</keyword>
<feature type="region of interest" description="Disordered" evidence="1">
    <location>
        <begin position="235"/>
        <end position="272"/>
    </location>
</feature>
<dbReference type="InterPro" id="IPR007062">
    <property type="entry name" value="PPI-2"/>
</dbReference>
<proteinExistence type="predicted"/>
<feature type="compositionally biased region" description="Low complexity" evidence="1">
    <location>
        <begin position="71"/>
        <end position="88"/>
    </location>
</feature>
<feature type="compositionally biased region" description="Pro residues" evidence="1">
    <location>
        <begin position="263"/>
        <end position="272"/>
    </location>
</feature>